<protein>
    <submittedName>
        <fullName evidence="2">Uncharacterized protein</fullName>
    </submittedName>
</protein>
<name>A0A1X1YN31_9MYCO</name>
<reference evidence="2 3" key="1">
    <citation type="submission" date="2016-01" db="EMBL/GenBank/DDBJ databases">
        <title>The new phylogeny of the genus Mycobacterium.</title>
        <authorList>
            <person name="Tarcisio F."/>
            <person name="Conor M."/>
            <person name="Antonella G."/>
            <person name="Elisabetta G."/>
            <person name="Giulia F.S."/>
            <person name="Sara T."/>
            <person name="Anna F."/>
            <person name="Clotilde B."/>
            <person name="Roberto B."/>
            <person name="Veronica D.S."/>
            <person name="Fabio R."/>
            <person name="Monica P."/>
            <person name="Olivier J."/>
            <person name="Enrico T."/>
            <person name="Nicola S."/>
        </authorList>
    </citation>
    <scope>NUCLEOTIDE SEQUENCE [LARGE SCALE GENOMIC DNA]</scope>
    <source>
        <strain evidence="2 3">DSM 45394</strain>
    </source>
</reference>
<feature type="transmembrane region" description="Helical" evidence="1">
    <location>
        <begin position="99"/>
        <end position="120"/>
    </location>
</feature>
<keyword evidence="3" id="KW-1185">Reference proteome</keyword>
<gene>
    <name evidence="2" type="ORF">AWC16_08885</name>
</gene>
<keyword evidence="1" id="KW-1133">Transmembrane helix</keyword>
<proteinExistence type="predicted"/>
<evidence type="ECO:0000256" key="1">
    <source>
        <dbReference type="SAM" id="Phobius"/>
    </source>
</evidence>
<dbReference type="Proteomes" id="UP000193866">
    <property type="component" value="Unassembled WGS sequence"/>
</dbReference>
<comment type="caution">
    <text evidence="2">The sequence shown here is derived from an EMBL/GenBank/DDBJ whole genome shotgun (WGS) entry which is preliminary data.</text>
</comment>
<feature type="transmembrane region" description="Helical" evidence="1">
    <location>
        <begin position="34"/>
        <end position="57"/>
    </location>
</feature>
<sequence length="236" mass="25662">MTVSAAVIMMVTLVGLWVRRHTWRYHWEVQPSVILGLQTVATMLLTPWAATMLGPWLHRVLGLWNVTGLVGMLGVLLTGVAMIAHLLSRLTLDSHGEVFGRRVGAALSFGLPLLVGAFVVGHAGYEPVRQIFDARGPRFAAFWAVLGGLFVYLGYYSSRLLLIIRADPRSKRAAELYLVWAGCGFGIAGCVWVTALFGSNVCVPAWTFGCIGTVASTWASIGSWRAKRRTFVEAGG</sequence>
<feature type="transmembrane region" description="Helical" evidence="1">
    <location>
        <begin position="176"/>
        <end position="197"/>
    </location>
</feature>
<dbReference type="RefSeq" id="WP_085264100.1">
    <property type="nucleotide sequence ID" value="NZ_LQPG01000011.1"/>
</dbReference>
<feature type="transmembrane region" description="Helical" evidence="1">
    <location>
        <begin position="63"/>
        <end position="87"/>
    </location>
</feature>
<evidence type="ECO:0000313" key="3">
    <source>
        <dbReference type="Proteomes" id="UP000193866"/>
    </source>
</evidence>
<organism evidence="2 3">
    <name type="scientific">Mycolicibacter longobardus</name>
    <dbReference type="NCBI Taxonomy" id="1108812"/>
    <lineage>
        <taxon>Bacteria</taxon>
        <taxon>Bacillati</taxon>
        <taxon>Actinomycetota</taxon>
        <taxon>Actinomycetes</taxon>
        <taxon>Mycobacteriales</taxon>
        <taxon>Mycobacteriaceae</taxon>
        <taxon>Mycolicibacter</taxon>
    </lineage>
</organism>
<accession>A0A1X1YN31</accession>
<feature type="transmembrane region" description="Helical" evidence="1">
    <location>
        <begin position="140"/>
        <end position="164"/>
    </location>
</feature>
<feature type="transmembrane region" description="Helical" evidence="1">
    <location>
        <begin position="203"/>
        <end position="221"/>
    </location>
</feature>
<keyword evidence="1" id="KW-0812">Transmembrane</keyword>
<evidence type="ECO:0000313" key="2">
    <source>
        <dbReference type="EMBL" id="ORW12494.1"/>
    </source>
</evidence>
<keyword evidence="1" id="KW-0472">Membrane</keyword>
<dbReference type="EMBL" id="LQPG01000011">
    <property type="protein sequence ID" value="ORW12494.1"/>
    <property type="molecule type" value="Genomic_DNA"/>
</dbReference>
<dbReference type="AlphaFoldDB" id="A0A1X1YN31"/>